<gene>
    <name evidence="8" type="primary">queE</name>
    <name evidence="10" type="ORF">HY730_04350</name>
</gene>
<feature type="binding site" evidence="8">
    <location>
        <position position="76"/>
    </location>
    <ligand>
        <name>S-adenosyl-L-methionine</name>
        <dbReference type="ChEBI" id="CHEBI:59789"/>
    </ligand>
</feature>
<feature type="binding site" evidence="8">
    <location>
        <position position="42"/>
    </location>
    <ligand>
        <name>[4Fe-4S] cluster</name>
        <dbReference type="ChEBI" id="CHEBI:49883"/>
        <note>4Fe-4S-S-AdoMet</note>
    </ligand>
</feature>
<evidence type="ECO:0000256" key="2">
    <source>
        <dbReference type="ARBA" id="ARBA00022691"/>
    </source>
</evidence>
<feature type="domain" description="Radical SAM core" evidence="9">
    <location>
        <begin position="22"/>
        <end position="213"/>
    </location>
</feature>
<dbReference type="InterPro" id="IPR024924">
    <property type="entry name" value="7-CO-7-deazaguanine_synth-like"/>
</dbReference>
<sequence length="217" mass="24913">MPDSNILKVNEIFYSIQGESTFAGLPCVFVRLTGCNLRCTYCDTKYAYDEGQDKTITEILESIGKYNCSLLEITGGEPLIQSNMPLLVDRLIEKKYRVLIETNGSQDISPLNPYAVKILDMKCPSSQMSEQMDLLNLSRISNQDEVKFVIGNREDYLWAKNICAYFELEERCQILFSAVFGKLPPQDLAKWILADHLRVRLQLQLHKYIWSPDQRGV</sequence>
<evidence type="ECO:0000256" key="7">
    <source>
        <dbReference type="ARBA" id="ARBA00023239"/>
    </source>
</evidence>
<dbReference type="PANTHER" id="PTHR42836:SF1">
    <property type="entry name" value="7-CARBOXY-7-DEAZAGUANINE SYNTHASE"/>
    <property type="match status" value="1"/>
</dbReference>
<keyword evidence="2 8" id="KW-0949">S-adenosyl-L-methionine</keyword>
<evidence type="ECO:0000256" key="4">
    <source>
        <dbReference type="ARBA" id="ARBA00022842"/>
    </source>
</evidence>
<dbReference type="Gene3D" id="3.20.20.70">
    <property type="entry name" value="Aldolase class I"/>
    <property type="match status" value="1"/>
</dbReference>
<comment type="function">
    <text evidence="8">Catalyzes the complex heterocyclic radical-mediated conversion of 6-carboxy-5,6,7,8-tetrahydropterin (CPH4) to 7-carboxy-7-deazaguanine (CDG), a step common to the biosynthetic pathways of all 7-deazapurine-containing compounds.</text>
</comment>
<feature type="binding site" evidence="8">
    <location>
        <begin position="16"/>
        <end position="18"/>
    </location>
    <ligand>
        <name>substrate</name>
    </ligand>
</feature>
<feature type="binding site" evidence="8">
    <location>
        <position position="31"/>
    </location>
    <ligand>
        <name>substrate</name>
    </ligand>
</feature>
<evidence type="ECO:0000313" key="10">
    <source>
        <dbReference type="EMBL" id="MBI4595593.1"/>
    </source>
</evidence>
<organism evidence="10 11">
    <name type="scientific">Tectimicrobiota bacterium</name>
    <dbReference type="NCBI Taxonomy" id="2528274"/>
    <lineage>
        <taxon>Bacteria</taxon>
        <taxon>Pseudomonadati</taxon>
        <taxon>Nitrospinota/Tectimicrobiota group</taxon>
        <taxon>Candidatus Tectimicrobiota</taxon>
    </lineage>
</organism>
<feature type="binding site" evidence="8">
    <location>
        <position position="35"/>
    </location>
    <ligand>
        <name>[4Fe-4S] cluster</name>
        <dbReference type="ChEBI" id="CHEBI:49883"/>
        <note>4Fe-4S-S-AdoMet</note>
    </ligand>
</feature>
<dbReference type="PIRSF" id="PIRSF000370">
    <property type="entry name" value="QueE"/>
    <property type="match status" value="1"/>
</dbReference>
<protein>
    <recommendedName>
        <fullName evidence="8">7-carboxy-7-deazaguanine synthase</fullName>
        <shortName evidence="8">CDG synthase</shortName>
        <ecNumber evidence="8">4.3.99.3</ecNumber>
    </recommendedName>
    <alternativeName>
        <fullName evidence="8">Queuosine biosynthesis protein QueE</fullName>
    </alternativeName>
</protein>
<comment type="cofactor">
    <cofactor evidence="8">
        <name>[4Fe-4S] cluster</name>
        <dbReference type="ChEBI" id="CHEBI:49883"/>
    </cofactor>
    <text evidence="8">Binds 1 [4Fe-4S] cluster. The cluster is coordinated with 3 cysteines and an exchangeable S-adenosyl-L-methionine.</text>
</comment>
<keyword evidence="4 8" id="KW-0460">Magnesium</keyword>
<dbReference type="GO" id="GO:0051539">
    <property type="term" value="F:4 iron, 4 sulfur cluster binding"/>
    <property type="evidence" value="ECO:0007669"/>
    <property type="project" value="UniProtKB-UniRule"/>
</dbReference>
<comment type="cofactor">
    <cofactor evidence="8">
        <name>S-adenosyl-L-methionine</name>
        <dbReference type="ChEBI" id="CHEBI:59789"/>
    </cofactor>
    <text evidence="8">Binds 1 S-adenosyl-L-methionine per subunit.</text>
</comment>
<evidence type="ECO:0000256" key="3">
    <source>
        <dbReference type="ARBA" id="ARBA00022723"/>
    </source>
</evidence>
<reference evidence="10" key="1">
    <citation type="submission" date="2020-07" db="EMBL/GenBank/DDBJ databases">
        <title>Huge and variable diversity of episymbiotic CPR bacteria and DPANN archaea in groundwater ecosystems.</title>
        <authorList>
            <person name="He C.Y."/>
            <person name="Keren R."/>
            <person name="Whittaker M."/>
            <person name="Farag I.F."/>
            <person name="Doudna J."/>
            <person name="Cate J.H.D."/>
            <person name="Banfield J.F."/>
        </authorList>
    </citation>
    <scope>NUCLEOTIDE SEQUENCE</scope>
    <source>
        <strain evidence="10">NC_groundwater_1482_Ag_S-0.65um_47_24</strain>
    </source>
</reference>
<comment type="caution">
    <text evidence="10">The sequence shown here is derived from an EMBL/GenBank/DDBJ whole genome shotgun (WGS) entry which is preliminary data.</text>
</comment>
<feature type="binding site" evidence="8">
    <location>
        <position position="74"/>
    </location>
    <ligand>
        <name>substrate</name>
    </ligand>
</feature>
<keyword evidence="7 8" id="KW-0456">Lyase</keyword>
<dbReference type="SUPFAM" id="SSF102114">
    <property type="entry name" value="Radical SAM enzymes"/>
    <property type="match status" value="1"/>
</dbReference>
<dbReference type="Proteomes" id="UP000772181">
    <property type="component" value="Unassembled WGS sequence"/>
</dbReference>
<name>A0A933GKL9_UNCTE</name>
<dbReference type="GO" id="GO:0016840">
    <property type="term" value="F:carbon-nitrogen lyase activity"/>
    <property type="evidence" value="ECO:0007669"/>
    <property type="project" value="UniProtKB-UniRule"/>
</dbReference>
<keyword evidence="6 8" id="KW-0411">Iron-sulfur</keyword>
<dbReference type="Pfam" id="PF04055">
    <property type="entry name" value="Radical_SAM"/>
    <property type="match status" value="1"/>
</dbReference>
<keyword evidence="8" id="KW-0671">Queuosine biosynthesis</keyword>
<evidence type="ECO:0000313" key="11">
    <source>
        <dbReference type="Proteomes" id="UP000772181"/>
    </source>
</evidence>
<dbReference type="EC" id="4.3.99.3" evidence="8"/>
<dbReference type="PANTHER" id="PTHR42836">
    <property type="entry name" value="7-CARBOXY-7-DEAZAGUANINE SYNTHASE"/>
    <property type="match status" value="1"/>
</dbReference>
<dbReference type="HAMAP" id="MF_00917">
    <property type="entry name" value="QueE"/>
    <property type="match status" value="1"/>
</dbReference>
<comment type="cofactor">
    <cofactor evidence="8">
        <name>Mg(2+)</name>
        <dbReference type="ChEBI" id="CHEBI:18420"/>
    </cofactor>
</comment>
<dbReference type="CDD" id="cd01335">
    <property type="entry name" value="Radical_SAM"/>
    <property type="match status" value="1"/>
</dbReference>
<evidence type="ECO:0000259" key="9">
    <source>
        <dbReference type="PROSITE" id="PS51918"/>
    </source>
</evidence>
<dbReference type="InterPro" id="IPR013785">
    <property type="entry name" value="Aldolase_TIM"/>
</dbReference>
<keyword evidence="1 8" id="KW-0004">4Fe-4S</keyword>
<keyword evidence="3 8" id="KW-0479">Metal-binding</keyword>
<dbReference type="PROSITE" id="PS51918">
    <property type="entry name" value="RADICAL_SAM"/>
    <property type="match status" value="1"/>
</dbReference>
<feature type="binding site" evidence="8">
    <location>
        <begin position="41"/>
        <end position="43"/>
    </location>
    <ligand>
        <name>S-adenosyl-L-methionine</name>
        <dbReference type="ChEBI" id="CHEBI:59789"/>
    </ligand>
</feature>
<proteinExistence type="inferred from homology"/>
<comment type="pathway">
    <text evidence="8">Purine metabolism; 7-cyano-7-deazaguanine biosynthesis.</text>
</comment>
<feature type="binding site" evidence="8">
    <location>
        <position position="44"/>
    </location>
    <ligand>
        <name>Mg(2+)</name>
        <dbReference type="ChEBI" id="CHEBI:18420"/>
    </ligand>
</feature>
<comment type="catalytic activity">
    <reaction evidence="8">
        <text>6-carboxy-5,6,7,8-tetrahydropterin + H(+) = 7-carboxy-7-carbaguanine + NH4(+)</text>
        <dbReference type="Rhea" id="RHEA:27974"/>
        <dbReference type="ChEBI" id="CHEBI:15378"/>
        <dbReference type="ChEBI" id="CHEBI:28938"/>
        <dbReference type="ChEBI" id="CHEBI:61032"/>
        <dbReference type="ChEBI" id="CHEBI:61036"/>
        <dbReference type="EC" id="4.3.99.3"/>
    </reaction>
</comment>
<evidence type="ECO:0000256" key="1">
    <source>
        <dbReference type="ARBA" id="ARBA00022485"/>
    </source>
</evidence>
<evidence type="ECO:0000256" key="6">
    <source>
        <dbReference type="ARBA" id="ARBA00023014"/>
    </source>
</evidence>
<dbReference type="AlphaFoldDB" id="A0A933GKL9"/>
<evidence type="ECO:0000256" key="5">
    <source>
        <dbReference type="ARBA" id="ARBA00023004"/>
    </source>
</evidence>
<keyword evidence="5 8" id="KW-0408">Iron</keyword>
<comment type="similarity">
    <text evidence="8">Belongs to the radical SAM superfamily. 7-carboxy-7-deazaguanine synthase family.</text>
</comment>
<dbReference type="GO" id="GO:1904047">
    <property type="term" value="F:S-adenosyl-L-methionine binding"/>
    <property type="evidence" value="ECO:0007669"/>
    <property type="project" value="UniProtKB-UniRule"/>
</dbReference>
<comment type="subunit">
    <text evidence="8">Homodimer.</text>
</comment>
<dbReference type="InterPro" id="IPR007197">
    <property type="entry name" value="rSAM"/>
</dbReference>
<comment type="caution">
    <text evidence="8">Lacks conserved residue(s) required for the propagation of feature annotation.</text>
</comment>
<dbReference type="InterPro" id="IPR058240">
    <property type="entry name" value="rSAM_sf"/>
</dbReference>
<dbReference type="GO" id="GO:0008616">
    <property type="term" value="P:tRNA queuosine(34) biosynthetic process"/>
    <property type="evidence" value="ECO:0007669"/>
    <property type="project" value="UniProtKB-UniRule"/>
</dbReference>
<accession>A0A933GKL9</accession>
<evidence type="ECO:0000256" key="8">
    <source>
        <dbReference type="HAMAP-Rule" id="MF_00917"/>
    </source>
</evidence>
<dbReference type="EMBL" id="JACQWF010000199">
    <property type="protein sequence ID" value="MBI4595593.1"/>
    <property type="molecule type" value="Genomic_DNA"/>
</dbReference>
<feature type="binding site" evidence="8">
    <location>
        <position position="39"/>
    </location>
    <ligand>
        <name>[4Fe-4S] cluster</name>
        <dbReference type="ChEBI" id="CHEBI:49883"/>
        <note>4Fe-4S-S-AdoMet</note>
    </ligand>
</feature>
<dbReference type="SFLD" id="SFLDS00029">
    <property type="entry name" value="Radical_SAM"/>
    <property type="match status" value="1"/>
</dbReference>
<dbReference type="GO" id="GO:0000287">
    <property type="term" value="F:magnesium ion binding"/>
    <property type="evidence" value="ECO:0007669"/>
    <property type="project" value="UniProtKB-UniRule"/>
</dbReference>